<dbReference type="Proteomes" id="UP001164539">
    <property type="component" value="Chromosome 6"/>
</dbReference>
<gene>
    <name evidence="1" type="ORF">OWV82_011755</name>
</gene>
<accession>A0ACC1Y0N6</accession>
<protein>
    <submittedName>
        <fullName evidence="1">NADPH-dependent 7-cyano-7-deazaguanine reductase</fullName>
    </submittedName>
</protein>
<keyword evidence="2" id="KW-1185">Reference proteome</keyword>
<sequence length="466" mass="52479">MEMNNRTADEQESTNRKLLLSGDVSARISDNNNKKTRDLPNLTECQACGFRIDSCSSTGNNKIQILYSEWRIVLLCNKCHYLVESSQICSYCFKETSRDFFLTCCQCKRCVHTNCFLKCKSFAPWSYSSCSMEFSICVDCWLPKSMMKRQGLLSLGKNGTNCANLGNSNSRVFNGGGNCVVERKIVVALRARGMVERKAVVKERAIEMESKALHMGLKRDAGGENGKKVAVDDAELAFQLHRTMNSSPRISKNLCAVDSSCSRVPKKRGFDGALVLGGSDSGNPSVCLDLEVCIDKKLKESTDRSFLDPFISVNSEDLAVRLKEGEGSCSNNMLKSSGDETSTNFDSRSSHNNQYESTSYKVEICNGKPDRFLLKYRKRSSSFKPLLHNKSKVEICNGSLDRFLLKYRKRNSSSKPVMDNKSKVEIHNEKRDRYLLKYRKRNTSSKQVQDDRSKILYEILSSPAAQ</sequence>
<proteinExistence type="predicted"/>
<evidence type="ECO:0000313" key="1">
    <source>
        <dbReference type="EMBL" id="KAJ4716783.1"/>
    </source>
</evidence>
<name>A0ACC1Y0N6_MELAZ</name>
<organism evidence="1 2">
    <name type="scientific">Melia azedarach</name>
    <name type="common">Chinaberry tree</name>
    <dbReference type="NCBI Taxonomy" id="155640"/>
    <lineage>
        <taxon>Eukaryota</taxon>
        <taxon>Viridiplantae</taxon>
        <taxon>Streptophyta</taxon>
        <taxon>Embryophyta</taxon>
        <taxon>Tracheophyta</taxon>
        <taxon>Spermatophyta</taxon>
        <taxon>Magnoliopsida</taxon>
        <taxon>eudicotyledons</taxon>
        <taxon>Gunneridae</taxon>
        <taxon>Pentapetalae</taxon>
        <taxon>rosids</taxon>
        <taxon>malvids</taxon>
        <taxon>Sapindales</taxon>
        <taxon>Meliaceae</taxon>
        <taxon>Melia</taxon>
    </lineage>
</organism>
<dbReference type="EMBL" id="CM051399">
    <property type="protein sequence ID" value="KAJ4716783.1"/>
    <property type="molecule type" value="Genomic_DNA"/>
</dbReference>
<comment type="caution">
    <text evidence="1">The sequence shown here is derived from an EMBL/GenBank/DDBJ whole genome shotgun (WGS) entry which is preliminary data.</text>
</comment>
<evidence type="ECO:0000313" key="2">
    <source>
        <dbReference type="Proteomes" id="UP001164539"/>
    </source>
</evidence>
<reference evidence="1 2" key="1">
    <citation type="journal article" date="2023" name="Science">
        <title>Complex scaffold remodeling in plant triterpene biosynthesis.</title>
        <authorList>
            <person name="De La Pena R."/>
            <person name="Hodgson H."/>
            <person name="Liu J.C."/>
            <person name="Stephenson M.J."/>
            <person name="Martin A.C."/>
            <person name="Owen C."/>
            <person name="Harkess A."/>
            <person name="Leebens-Mack J."/>
            <person name="Jimenez L.E."/>
            <person name="Osbourn A."/>
            <person name="Sattely E.S."/>
        </authorList>
    </citation>
    <scope>NUCLEOTIDE SEQUENCE [LARGE SCALE GENOMIC DNA]</scope>
    <source>
        <strain evidence="2">cv. JPN11</strain>
        <tissue evidence="1">Leaf</tissue>
    </source>
</reference>